<feature type="non-terminal residue" evidence="1">
    <location>
        <position position="1"/>
    </location>
</feature>
<organism evidence="1 2">
    <name type="scientific">Cirrhinus mrigala</name>
    <name type="common">Mrigala</name>
    <dbReference type="NCBI Taxonomy" id="683832"/>
    <lineage>
        <taxon>Eukaryota</taxon>
        <taxon>Metazoa</taxon>
        <taxon>Chordata</taxon>
        <taxon>Craniata</taxon>
        <taxon>Vertebrata</taxon>
        <taxon>Euteleostomi</taxon>
        <taxon>Actinopterygii</taxon>
        <taxon>Neopterygii</taxon>
        <taxon>Teleostei</taxon>
        <taxon>Ostariophysi</taxon>
        <taxon>Cypriniformes</taxon>
        <taxon>Cyprinidae</taxon>
        <taxon>Labeoninae</taxon>
        <taxon>Labeonini</taxon>
        <taxon>Cirrhinus</taxon>
    </lineage>
</organism>
<proteinExistence type="predicted"/>
<sequence length="127" mass="14171">RLMSVGKYRLDFTMCYLAVSPLLYFDYSQTPPSNSQPQFDSVNLLIQIYAKYHAPLSPSLSLSLACSLAPPGLQHDCQVRFSCDPMLTSGTAEYEAVCLCIAFMEEMSCDIPVCRCGIETKHQQQDS</sequence>
<reference evidence="1 2" key="1">
    <citation type="submission" date="2024-05" db="EMBL/GenBank/DDBJ databases">
        <title>Genome sequencing and assembly of Indian major carp, Cirrhinus mrigala (Hamilton, 1822).</title>
        <authorList>
            <person name="Mohindra V."/>
            <person name="Chowdhury L.M."/>
            <person name="Lal K."/>
            <person name="Jena J.K."/>
        </authorList>
    </citation>
    <scope>NUCLEOTIDE SEQUENCE [LARGE SCALE GENOMIC DNA]</scope>
    <source>
        <strain evidence="1">CM1030</strain>
        <tissue evidence="1">Blood</tissue>
    </source>
</reference>
<name>A0ABD0R5T7_CIRMR</name>
<feature type="non-terminal residue" evidence="1">
    <location>
        <position position="127"/>
    </location>
</feature>
<evidence type="ECO:0000313" key="2">
    <source>
        <dbReference type="Proteomes" id="UP001529510"/>
    </source>
</evidence>
<accession>A0ABD0R5T7</accession>
<comment type="caution">
    <text evidence="1">The sequence shown here is derived from an EMBL/GenBank/DDBJ whole genome shotgun (WGS) entry which is preliminary data.</text>
</comment>
<dbReference type="Proteomes" id="UP001529510">
    <property type="component" value="Unassembled WGS sequence"/>
</dbReference>
<dbReference type="EMBL" id="JAMKFB020000005">
    <property type="protein sequence ID" value="KAL0193791.1"/>
    <property type="molecule type" value="Genomic_DNA"/>
</dbReference>
<dbReference type="AlphaFoldDB" id="A0ABD0R5T7"/>
<evidence type="ECO:0000313" key="1">
    <source>
        <dbReference type="EMBL" id="KAL0193791.1"/>
    </source>
</evidence>
<keyword evidence="2" id="KW-1185">Reference proteome</keyword>
<protein>
    <submittedName>
        <fullName evidence="1">Uncharacterized protein</fullName>
    </submittedName>
</protein>
<gene>
    <name evidence="1" type="ORF">M9458_012087</name>
</gene>